<name>A0A927CFZ5_9BACL</name>
<dbReference type="Pfam" id="PF08970">
    <property type="entry name" value="Sda"/>
    <property type="match status" value="1"/>
</dbReference>
<sequence length="50" mass="5840">MKTLSNEALIDCYLKATELKLDRDFLSLLLAEIKRRKLNIHFYGQEAQAN</sequence>
<reference evidence="1" key="1">
    <citation type="submission" date="2020-09" db="EMBL/GenBank/DDBJ databases">
        <title>A novel bacterium of genus Paenibacillus, isolated from South China Sea.</title>
        <authorList>
            <person name="Huang H."/>
            <person name="Mo K."/>
            <person name="Hu Y."/>
        </authorList>
    </citation>
    <scope>NUCLEOTIDE SEQUENCE</scope>
    <source>
        <strain evidence="1">IB182363</strain>
    </source>
</reference>
<accession>A0A927CFZ5</accession>
<dbReference type="AlphaFoldDB" id="A0A927CFZ5"/>
<dbReference type="EMBL" id="JACXJA010000074">
    <property type="protein sequence ID" value="MBD2866850.1"/>
    <property type="molecule type" value="Genomic_DNA"/>
</dbReference>
<evidence type="ECO:0000313" key="1">
    <source>
        <dbReference type="EMBL" id="MBD2866850.1"/>
    </source>
</evidence>
<proteinExistence type="predicted"/>
<keyword evidence="2" id="KW-1185">Reference proteome</keyword>
<protein>
    <submittedName>
        <fullName evidence="1">Sporulation histidine kinase inhibitor Sda</fullName>
    </submittedName>
</protein>
<dbReference type="SUPFAM" id="SSF100985">
    <property type="entry name" value="Sporulation inhibitor Sda"/>
    <property type="match status" value="1"/>
</dbReference>
<gene>
    <name evidence="1" type="primary">sda</name>
    <name evidence="1" type="ORF">IDH45_33265</name>
</gene>
<dbReference type="Proteomes" id="UP000639396">
    <property type="component" value="Unassembled WGS sequence"/>
</dbReference>
<dbReference type="InterPro" id="IPR015064">
    <property type="entry name" value="Sda"/>
</dbReference>
<evidence type="ECO:0000313" key="2">
    <source>
        <dbReference type="Proteomes" id="UP000639396"/>
    </source>
</evidence>
<dbReference type="RefSeq" id="WP_190932464.1">
    <property type="nucleotide sequence ID" value="NZ_JACXJA010000074.1"/>
</dbReference>
<comment type="caution">
    <text evidence="1">The sequence shown here is derived from an EMBL/GenBank/DDBJ whole genome shotgun (WGS) entry which is preliminary data.</text>
</comment>
<dbReference type="Gene3D" id="1.10.287.1100">
    <property type="entry name" value="Sporulation inhibitor A"/>
    <property type="match status" value="1"/>
</dbReference>
<dbReference type="InterPro" id="IPR036916">
    <property type="entry name" value="Sda_sf"/>
</dbReference>
<organism evidence="1 2">
    <name type="scientific">Paenibacillus oceani</name>
    <dbReference type="NCBI Taxonomy" id="2772510"/>
    <lineage>
        <taxon>Bacteria</taxon>
        <taxon>Bacillati</taxon>
        <taxon>Bacillota</taxon>
        <taxon>Bacilli</taxon>
        <taxon>Bacillales</taxon>
        <taxon>Paenibacillaceae</taxon>
        <taxon>Paenibacillus</taxon>
    </lineage>
</organism>